<evidence type="ECO:0000256" key="1">
    <source>
        <dbReference type="SAM" id="MobiDB-lite"/>
    </source>
</evidence>
<feature type="compositionally biased region" description="Basic and acidic residues" evidence="1">
    <location>
        <begin position="33"/>
        <end position="44"/>
    </location>
</feature>
<feature type="region of interest" description="Disordered" evidence="1">
    <location>
        <begin position="1"/>
        <end position="67"/>
    </location>
</feature>
<gene>
    <name evidence="2" type="ORF">PYX00_011194</name>
</gene>
<comment type="caution">
    <text evidence="2">The sequence shown here is derived from an EMBL/GenBank/DDBJ whole genome shotgun (WGS) entry which is preliminary data.</text>
</comment>
<evidence type="ECO:0000313" key="2">
    <source>
        <dbReference type="EMBL" id="KAL0264000.1"/>
    </source>
</evidence>
<feature type="compositionally biased region" description="Basic and acidic residues" evidence="1">
    <location>
        <begin position="317"/>
        <end position="327"/>
    </location>
</feature>
<sequence>MERRTGKTTLTSTGIGKRTRTTSESGGNVAKRTNQDKSPKEKHTPTRAKSASPKRRISSNSDVTPDPIQRLNMAVTIYQDQLDALKERRKYGKAMQEELLEFFRNFQNAAEEIIRELSLRKLNIQQKNQETQTAKELSGEQTQNISKYVTHDDLDKFARRILKGIKSENRKAPKKEENTRIEEEAQVEPQTYAARVKQHVLKPAQPVPIIIRTTEPISTTEEAKNIKKTVMTSLAPSTTGIRVRLVRGVKQGVLVRAADEILIRYYYTIDIDTRVLNYDKKESDLEKGDHLISQEKQRKKRRRLYMDTYKQPLQQQRLKEDQGDRRSNGGLTSSHELVGTMARNQYVALTRKNKREKWRITATVDAQSNPWGKVYKIARGRIKRKTAPEINLQTIPEVNECVAAEETLKKFLPEDDPKQDTIIHRSVRFMVRTQPDTDIEDIAPFTATNIKQAIWKSNPKKAPGRDGITPTSLRISWDTMSQEYISLFNLCYRSGIFPTIWKEGEMRLIPKKNGGVRPLTLLSVVGKHMNTSYGIY</sequence>
<organism evidence="2">
    <name type="scientific">Menopon gallinae</name>
    <name type="common">poultry shaft louse</name>
    <dbReference type="NCBI Taxonomy" id="328185"/>
    <lineage>
        <taxon>Eukaryota</taxon>
        <taxon>Metazoa</taxon>
        <taxon>Ecdysozoa</taxon>
        <taxon>Arthropoda</taxon>
        <taxon>Hexapoda</taxon>
        <taxon>Insecta</taxon>
        <taxon>Pterygota</taxon>
        <taxon>Neoptera</taxon>
        <taxon>Paraneoptera</taxon>
        <taxon>Psocodea</taxon>
        <taxon>Troctomorpha</taxon>
        <taxon>Phthiraptera</taxon>
        <taxon>Amblycera</taxon>
        <taxon>Menoponidae</taxon>
        <taxon>Menopon</taxon>
    </lineage>
</organism>
<accession>A0AAW2H6S6</accession>
<dbReference type="EMBL" id="JARGDH010000045">
    <property type="protein sequence ID" value="KAL0264000.1"/>
    <property type="molecule type" value="Genomic_DNA"/>
</dbReference>
<evidence type="ECO:0008006" key="3">
    <source>
        <dbReference type="Google" id="ProtNLM"/>
    </source>
</evidence>
<feature type="region of interest" description="Disordered" evidence="1">
    <location>
        <begin position="308"/>
        <end position="336"/>
    </location>
</feature>
<dbReference type="PANTHER" id="PTHR19446">
    <property type="entry name" value="REVERSE TRANSCRIPTASES"/>
    <property type="match status" value="1"/>
</dbReference>
<dbReference type="AlphaFoldDB" id="A0AAW2H6S6"/>
<protein>
    <recommendedName>
        <fullName evidence="3">Reverse transcriptase domain-containing protein</fullName>
    </recommendedName>
</protein>
<name>A0AAW2H6S6_9NEOP</name>
<proteinExistence type="predicted"/>
<reference evidence="2" key="1">
    <citation type="journal article" date="2024" name="Gigascience">
        <title>Chromosome-level genome of the poultry shaft louse Menopon gallinae provides insight into the host-switching and adaptive evolution of parasitic lice.</title>
        <authorList>
            <person name="Xu Y."/>
            <person name="Ma L."/>
            <person name="Liu S."/>
            <person name="Liang Y."/>
            <person name="Liu Q."/>
            <person name="He Z."/>
            <person name="Tian L."/>
            <person name="Duan Y."/>
            <person name="Cai W."/>
            <person name="Li H."/>
            <person name="Song F."/>
        </authorList>
    </citation>
    <scope>NUCLEOTIDE SEQUENCE</scope>
    <source>
        <strain evidence="2">Cailab_2023a</strain>
    </source>
</reference>